<organism evidence="2 3">
    <name type="scientific">Cyanophage S-RIM14</name>
    <dbReference type="NCBI Taxonomy" id="1278423"/>
    <lineage>
        <taxon>Viruses</taxon>
        <taxon>Duplodnaviria</taxon>
        <taxon>Heunggongvirae</taxon>
        <taxon>Uroviricota</taxon>
        <taxon>Caudoviricetes</taxon>
        <taxon>Pantevenvirales</taxon>
        <taxon>Kyanoviridae</taxon>
        <taxon>Ahtivirus</taxon>
        <taxon>Ahtivirus sagseatwo</taxon>
    </lineage>
</organism>
<accession>A0A1D7SHK3</accession>
<dbReference type="Proteomes" id="UP000225808">
    <property type="component" value="Segment"/>
</dbReference>
<sequence>MGCNTDNNEDFGGGSDSAGHCNTWTPPSGSGVTMTVDTYPSRNQYNLNWPDVDRDRVMYDSFIRTGDVPTRESCGKEKKLIDTIFGLVGRPGAGGAGSANTPVYRVYQHVPKELSLYPIDSDMWFRIQYDTADYFVGTPCKRFEVIDRTDSWPQITETSSSPGAPDPETGAPTTNTTTTVVQESGTVGSVEYKCIPCTASETPGCNPVTTTINYSSPDGNISGDSKNPYPTIWAVDTNSRYIVFEYDQLSTTVPNTIRSFELTHATITTTMWEDNASAGQFDSPVGNWDQDDGSTNIFVVIDDDISTGSILTGDAARMTLRIRPNITDLTNDVYTFDGSFIDVIELANPGTGYSVGQTFPFSHTFNHEGGGTTTWEFVMTITDVGSITAPTGSTLALISAGDQINGHTVVRALHTDPQNFSHQVLELDGSGSAFQKDTQYSSSRNHNITVSAGFGITDRATLIGLYEFRNKNIQYITKFLNPDRPHYYDDIEQIEVEPTINNGRLTGVNIVSGGKGLDNLDREPEVVVSPPPVKNGRQAKVKGSFSGGVLTGLEIIDRGSGYSNGEYSKPTIGISDFDDHRETILYESNISKGNLVDSYYDEVENDAFIDENIDSPTYGEKISDGIGKEIYGSAERQNQNLKQEGFDDVKRADPQEKVVDIYEVSYFRPKEFFVGETAETVITLADGSTQTIGKKSKKLKSPTRNTEYKFFSNGKDARDFMKKMEARNYKAKLNTYLGILRSEYYDILSDRLEDAKTGRGFGKTMTDGKEVPYTKADREKIRFDRYENLESEERLGIENTTKFSRNRRADQLSRSKFKKETVEQFPRPKDDTNDIFKHISGENQSQTFPQQFSDAQKTEATKGDVINSAQVYQNQLDGLDTFYAEDLTFDEERDEDNFFREREVEVRTVESSFQRLPCASRFVKYQIRQYVPDNREKTQLSISLNVTTANAPDCAVPCGSLGGILPTGGVPLVDFDQVTIAYAFNNTDIYGGCSGFSANGVLDIYNDFSASAALFTTACEIMGNPFPSICDNQ</sequence>
<feature type="region of interest" description="Disordered" evidence="1">
    <location>
        <begin position="151"/>
        <end position="176"/>
    </location>
</feature>
<protein>
    <submittedName>
        <fullName evidence="2">Uncharacterized protein</fullName>
    </submittedName>
</protein>
<reference evidence="2 3" key="1">
    <citation type="journal article" date="2016" name="Environ. Microbiol.">
        <title>Genomic diversification of marine cyanophages into stable ecotypes.</title>
        <authorList>
            <person name="Marston M.F."/>
            <person name="Martiny J.B."/>
        </authorList>
    </citation>
    <scope>NUCLEOTIDE SEQUENCE [LARGE SCALE GENOMIC DNA]</scope>
    <source>
        <strain evidence="2">LIS_02_1110</strain>
    </source>
</reference>
<dbReference type="EMBL" id="KX349298">
    <property type="protein sequence ID" value="AOO13196.1"/>
    <property type="molecule type" value="Genomic_DNA"/>
</dbReference>
<evidence type="ECO:0000313" key="3">
    <source>
        <dbReference type="Proteomes" id="UP000225808"/>
    </source>
</evidence>
<evidence type="ECO:0000256" key="1">
    <source>
        <dbReference type="SAM" id="MobiDB-lite"/>
    </source>
</evidence>
<gene>
    <name evidence="2" type="ORF">LIS021110_082</name>
</gene>
<evidence type="ECO:0000313" key="2">
    <source>
        <dbReference type="EMBL" id="AOO13196.1"/>
    </source>
</evidence>
<feature type="compositionally biased region" description="Polar residues" evidence="1">
    <location>
        <begin position="151"/>
        <end position="162"/>
    </location>
</feature>
<feature type="region of interest" description="Disordered" evidence="1">
    <location>
        <begin position="1"/>
        <end position="22"/>
    </location>
</feature>
<name>A0A1D7SHK3_9CAUD</name>
<proteinExistence type="predicted"/>